<dbReference type="Proteomes" id="UP001589535">
    <property type="component" value="Unassembled WGS sequence"/>
</dbReference>
<evidence type="ECO:0000313" key="2">
    <source>
        <dbReference type="EMBL" id="MFB9686384.1"/>
    </source>
</evidence>
<protein>
    <submittedName>
        <fullName evidence="2">Uncharacterized protein</fullName>
    </submittedName>
</protein>
<feature type="region of interest" description="Disordered" evidence="1">
    <location>
        <begin position="139"/>
        <end position="164"/>
    </location>
</feature>
<evidence type="ECO:0000313" key="3">
    <source>
        <dbReference type="Proteomes" id="UP001589535"/>
    </source>
</evidence>
<reference evidence="2 3" key="1">
    <citation type="submission" date="2024-09" db="EMBL/GenBank/DDBJ databases">
        <authorList>
            <person name="Sun Q."/>
            <person name="Mori K."/>
        </authorList>
    </citation>
    <scope>NUCLEOTIDE SEQUENCE [LARGE SCALE GENOMIC DNA]</scope>
    <source>
        <strain evidence="2 3">JCM 13852</strain>
    </source>
</reference>
<proteinExistence type="predicted"/>
<dbReference type="RefSeq" id="WP_378195455.1">
    <property type="nucleotide sequence ID" value="NZ_JBHMBK010000013.1"/>
</dbReference>
<keyword evidence="3" id="KW-1185">Reference proteome</keyword>
<dbReference type="SUPFAM" id="SSF160424">
    <property type="entry name" value="BH3703-like"/>
    <property type="match status" value="1"/>
</dbReference>
<name>A0ABV5U4R9_9PSEU</name>
<gene>
    <name evidence="2" type="ORF">ACFFTO_19470</name>
</gene>
<feature type="compositionally biased region" description="Basic and acidic residues" evidence="1">
    <location>
        <begin position="145"/>
        <end position="164"/>
    </location>
</feature>
<comment type="caution">
    <text evidence="2">The sequence shown here is derived from an EMBL/GenBank/DDBJ whole genome shotgun (WGS) entry which is preliminary data.</text>
</comment>
<dbReference type="EMBL" id="JBHMBK010000013">
    <property type="protein sequence ID" value="MFB9686384.1"/>
    <property type="molecule type" value="Genomic_DNA"/>
</dbReference>
<organism evidence="2 3">
    <name type="scientific">Amycolatopsis plumensis</name>
    <dbReference type="NCBI Taxonomy" id="236508"/>
    <lineage>
        <taxon>Bacteria</taxon>
        <taxon>Bacillati</taxon>
        <taxon>Actinomycetota</taxon>
        <taxon>Actinomycetes</taxon>
        <taxon>Pseudonocardiales</taxon>
        <taxon>Pseudonocardiaceae</taxon>
        <taxon>Amycolatopsis</taxon>
    </lineage>
</organism>
<evidence type="ECO:0000256" key="1">
    <source>
        <dbReference type="SAM" id="MobiDB-lite"/>
    </source>
</evidence>
<accession>A0ABV5U4R9</accession>
<dbReference type="InterPro" id="IPR036170">
    <property type="entry name" value="YezG-like_sf"/>
</dbReference>
<sequence>MASPDELIPAIFDAVERVLPPQWRRVTFRVWATVVAYQTELTVVMADGSSPEVAPPAVTNLLAALREAMYQPGRGTWFSAAFLLRAGEEPEATFNYDQDPRWFPELPPVAFARDLAAFPRSDERIPDWLRRALADAAAMAPAPEDQGRIEENRAPASKTEDRTA</sequence>